<feature type="disulfide bond" evidence="1">
    <location>
        <begin position="14"/>
        <end position="23"/>
    </location>
</feature>
<keyword evidence="1" id="KW-1015">Disulfide bond</keyword>
<reference evidence="4 5" key="1">
    <citation type="submission" date="2023-05" db="EMBL/GenBank/DDBJ databases">
        <title>B98-5 Cell Line De Novo Hybrid Assembly: An Optical Mapping Approach.</title>
        <authorList>
            <person name="Kananen K."/>
            <person name="Auerbach J.A."/>
            <person name="Kautto E."/>
            <person name="Blachly J.S."/>
        </authorList>
    </citation>
    <scope>NUCLEOTIDE SEQUENCE [LARGE SCALE GENOMIC DNA]</scope>
    <source>
        <strain evidence="4">B95-8</strain>
        <tissue evidence="4">Cell line</tissue>
    </source>
</reference>
<proteinExistence type="predicted"/>
<evidence type="ECO:0000313" key="5">
    <source>
        <dbReference type="Proteomes" id="UP001266305"/>
    </source>
</evidence>
<evidence type="ECO:0000259" key="3">
    <source>
        <dbReference type="PROSITE" id="PS50026"/>
    </source>
</evidence>
<gene>
    <name evidence="4" type="primary">LTBP3_1</name>
    <name evidence="4" type="ORF">P7K49_021511</name>
</gene>
<dbReference type="PROSITE" id="PS50026">
    <property type="entry name" value="EGF_3"/>
    <property type="match status" value="1"/>
</dbReference>
<keyword evidence="1" id="KW-0245">EGF-like domain</keyword>
<dbReference type="SUPFAM" id="SSF57196">
    <property type="entry name" value="EGF/Laminin"/>
    <property type="match status" value="1"/>
</dbReference>
<dbReference type="InterPro" id="IPR000742">
    <property type="entry name" value="EGF"/>
</dbReference>
<dbReference type="EMBL" id="JASSZA010000010">
    <property type="protein sequence ID" value="KAK2100163.1"/>
    <property type="molecule type" value="Genomic_DNA"/>
</dbReference>
<dbReference type="Proteomes" id="UP001266305">
    <property type="component" value="Unassembled WGS sequence"/>
</dbReference>
<keyword evidence="5" id="KW-1185">Reference proteome</keyword>
<evidence type="ECO:0000256" key="2">
    <source>
        <dbReference type="SAM" id="MobiDB-lite"/>
    </source>
</evidence>
<protein>
    <submittedName>
        <fullName evidence="4">Latent-transforming growth factor beta-binding protein 3</fullName>
    </submittedName>
</protein>
<dbReference type="PROSITE" id="PS00022">
    <property type="entry name" value="EGF_1"/>
    <property type="match status" value="1"/>
</dbReference>
<evidence type="ECO:0000256" key="1">
    <source>
        <dbReference type="PROSITE-ProRule" id="PRU00076"/>
    </source>
</evidence>
<sequence length="227" mass="23230">MNGGQCSSRNQCLCPPDFTGRFCQVPAGGAGGSTGSSGPGLGRAGALSTGALPPLAPEGESVASKHAIYAVQVIADPPGPGEGPPAQHAAFLVPLGPGQISAEGGQGWAGSAPEELSAVTRGAVRAALRPPRPPPVQAPPPVVNVRVHHPPEASVQVHRIEGRNAEGAAPSQHLLPHPKPSHPRPPTQKPLGRCFQDTLPKQPVSESRDAIDRPFLLSNWLCTNSPG</sequence>
<feature type="region of interest" description="Disordered" evidence="2">
    <location>
        <begin position="162"/>
        <end position="210"/>
    </location>
</feature>
<comment type="caution">
    <text evidence="4">The sequence shown here is derived from an EMBL/GenBank/DDBJ whole genome shotgun (WGS) entry which is preliminary data.</text>
</comment>
<comment type="caution">
    <text evidence="1">Lacks conserved residue(s) required for the propagation of feature annotation.</text>
</comment>
<feature type="domain" description="EGF-like" evidence="3">
    <location>
        <begin position="1"/>
        <end position="24"/>
    </location>
</feature>
<name>A0ABQ9UUK7_SAGOE</name>
<evidence type="ECO:0000313" key="4">
    <source>
        <dbReference type="EMBL" id="KAK2100163.1"/>
    </source>
</evidence>
<organism evidence="4 5">
    <name type="scientific">Saguinus oedipus</name>
    <name type="common">Cotton-top tamarin</name>
    <name type="synonym">Oedipomidas oedipus</name>
    <dbReference type="NCBI Taxonomy" id="9490"/>
    <lineage>
        <taxon>Eukaryota</taxon>
        <taxon>Metazoa</taxon>
        <taxon>Chordata</taxon>
        <taxon>Craniata</taxon>
        <taxon>Vertebrata</taxon>
        <taxon>Euteleostomi</taxon>
        <taxon>Mammalia</taxon>
        <taxon>Eutheria</taxon>
        <taxon>Euarchontoglires</taxon>
        <taxon>Primates</taxon>
        <taxon>Haplorrhini</taxon>
        <taxon>Platyrrhini</taxon>
        <taxon>Cebidae</taxon>
        <taxon>Callitrichinae</taxon>
        <taxon>Saguinus</taxon>
    </lineage>
</organism>
<dbReference type="Gene3D" id="2.10.25.10">
    <property type="entry name" value="Laminin"/>
    <property type="match status" value="1"/>
</dbReference>
<accession>A0ABQ9UUK7</accession>